<dbReference type="OrthoDB" id="5979581at2759"/>
<keyword evidence="2" id="KW-1185">Reference proteome</keyword>
<feature type="non-terminal residue" evidence="1">
    <location>
        <position position="1"/>
    </location>
</feature>
<dbReference type="Gene3D" id="3.30.200.20">
    <property type="entry name" value="Phosphorylase Kinase, domain 1"/>
    <property type="match status" value="1"/>
</dbReference>
<reference evidence="1" key="1">
    <citation type="journal article" date="2020" name="Stud. Mycol.">
        <title>101 Dothideomycetes genomes: a test case for predicting lifestyles and emergence of pathogens.</title>
        <authorList>
            <person name="Haridas S."/>
            <person name="Albert R."/>
            <person name="Binder M."/>
            <person name="Bloem J."/>
            <person name="Labutti K."/>
            <person name="Salamov A."/>
            <person name="Andreopoulos B."/>
            <person name="Baker S."/>
            <person name="Barry K."/>
            <person name="Bills G."/>
            <person name="Bluhm B."/>
            <person name="Cannon C."/>
            <person name="Castanera R."/>
            <person name="Culley D."/>
            <person name="Daum C."/>
            <person name="Ezra D."/>
            <person name="Gonzalez J."/>
            <person name="Henrissat B."/>
            <person name="Kuo A."/>
            <person name="Liang C."/>
            <person name="Lipzen A."/>
            <person name="Lutzoni F."/>
            <person name="Magnuson J."/>
            <person name="Mondo S."/>
            <person name="Nolan M."/>
            <person name="Ohm R."/>
            <person name="Pangilinan J."/>
            <person name="Park H.-J."/>
            <person name="Ramirez L."/>
            <person name="Alfaro M."/>
            <person name="Sun H."/>
            <person name="Tritt A."/>
            <person name="Yoshinaga Y."/>
            <person name="Zwiers L.-H."/>
            <person name="Turgeon B."/>
            <person name="Goodwin S."/>
            <person name="Spatafora J."/>
            <person name="Crous P."/>
            <person name="Grigoriev I."/>
        </authorList>
    </citation>
    <scope>NUCLEOTIDE SEQUENCE</scope>
    <source>
        <strain evidence="1">CBS 480.64</strain>
    </source>
</reference>
<feature type="non-terminal residue" evidence="1">
    <location>
        <position position="60"/>
    </location>
</feature>
<protein>
    <submittedName>
        <fullName evidence="1">Uncharacterized protein</fullName>
    </submittedName>
</protein>
<evidence type="ECO:0000313" key="2">
    <source>
        <dbReference type="Proteomes" id="UP000799421"/>
    </source>
</evidence>
<dbReference type="EMBL" id="MU005987">
    <property type="protein sequence ID" value="KAF2859939.1"/>
    <property type="molecule type" value="Genomic_DNA"/>
</dbReference>
<organism evidence="1 2">
    <name type="scientific">Piedraia hortae CBS 480.64</name>
    <dbReference type="NCBI Taxonomy" id="1314780"/>
    <lineage>
        <taxon>Eukaryota</taxon>
        <taxon>Fungi</taxon>
        <taxon>Dikarya</taxon>
        <taxon>Ascomycota</taxon>
        <taxon>Pezizomycotina</taxon>
        <taxon>Dothideomycetes</taxon>
        <taxon>Dothideomycetidae</taxon>
        <taxon>Capnodiales</taxon>
        <taxon>Piedraiaceae</taxon>
        <taxon>Piedraia</taxon>
    </lineage>
</organism>
<evidence type="ECO:0000313" key="1">
    <source>
        <dbReference type="EMBL" id="KAF2859939.1"/>
    </source>
</evidence>
<proteinExistence type="predicted"/>
<dbReference type="AlphaFoldDB" id="A0A6A7BZ05"/>
<name>A0A6A7BZ05_9PEZI</name>
<gene>
    <name evidence="1" type="ORF">K470DRAFT_199139</name>
</gene>
<dbReference type="Proteomes" id="UP000799421">
    <property type="component" value="Unassembled WGS sequence"/>
</dbReference>
<sequence length="60" mass="6771">DPDPRATSVFAEDISDHRLGGYHPICLGDTFSENCYKILPKLGYSSHSRVWAARDRQYAS</sequence>
<accession>A0A6A7BZ05</accession>